<evidence type="ECO:0000313" key="1">
    <source>
        <dbReference type="EMBL" id="KAG0285343.1"/>
    </source>
</evidence>
<comment type="caution">
    <text evidence="1">The sequence shown here is derived from an EMBL/GenBank/DDBJ whole genome shotgun (WGS) entry which is preliminary data.</text>
</comment>
<sequence>MATTNPTVMSIPNYHQACLAAASSDSSSQSFYLVGSSTQGSLDIHFVPDIFATQVKYVANQNDVGAWNIEARKACFKSPSSKDANDPIKITQFGLTTTAMTIAYPNGTTYKATDTGSLNRYDISHFPTADPLLALGTYTPSTGTTSSGHTIVFDKAGLGLAYIATGNSVTNISSTVPSMTLSPGYAVNMNNIVITEDAIPVTMSTTGYILDRIAD</sequence>
<dbReference type="EMBL" id="JAAAIM010000675">
    <property type="protein sequence ID" value="KAG0285343.1"/>
    <property type="molecule type" value="Genomic_DNA"/>
</dbReference>
<dbReference type="Proteomes" id="UP001194696">
    <property type="component" value="Unassembled WGS sequence"/>
</dbReference>
<gene>
    <name evidence="1" type="ORF">BGZ96_010375</name>
</gene>
<reference evidence="1 2" key="1">
    <citation type="journal article" date="2020" name="Fungal Divers.">
        <title>Resolving the Mortierellaceae phylogeny through synthesis of multi-gene phylogenetics and phylogenomics.</title>
        <authorList>
            <person name="Vandepol N."/>
            <person name="Liber J."/>
            <person name="Desiro A."/>
            <person name="Na H."/>
            <person name="Kennedy M."/>
            <person name="Barry K."/>
            <person name="Grigoriev I.V."/>
            <person name="Miller A.N."/>
            <person name="O'Donnell K."/>
            <person name="Stajich J.E."/>
            <person name="Bonito G."/>
        </authorList>
    </citation>
    <scope>NUCLEOTIDE SEQUENCE [LARGE SCALE GENOMIC DNA]</scope>
    <source>
        <strain evidence="1 2">AD045</strain>
    </source>
</reference>
<name>A0ABQ7JUB5_9FUNG</name>
<accession>A0ABQ7JUB5</accession>
<organism evidence="1 2">
    <name type="scientific">Linnemannia gamsii</name>
    <dbReference type="NCBI Taxonomy" id="64522"/>
    <lineage>
        <taxon>Eukaryota</taxon>
        <taxon>Fungi</taxon>
        <taxon>Fungi incertae sedis</taxon>
        <taxon>Mucoromycota</taxon>
        <taxon>Mortierellomycotina</taxon>
        <taxon>Mortierellomycetes</taxon>
        <taxon>Mortierellales</taxon>
        <taxon>Mortierellaceae</taxon>
        <taxon>Linnemannia</taxon>
    </lineage>
</organism>
<evidence type="ECO:0000313" key="2">
    <source>
        <dbReference type="Proteomes" id="UP001194696"/>
    </source>
</evidence>
<protein>
    <submittedName>
        <fullName evidence="1">Uncharacterized protein</fullName>
    </submittedName>
</protein>
<proteinExistence type="predicted"/>
<keyword evidence="2" id="KW-1185">Reference proteome</keyword>